<proteinExistence type="predicted"/>
<feature type="region of interest" description="Disordered" evidence="1">
    <location>
        <begin position="135"/>
        <end position="155"/>
    </location>
</feature>
<accession>A0ABD3GW50</accession>
<sequence length="182" mass="19970">MEVTVDLRWPDNSVSRLAFPAEFQIHGVDPLPLGVSAAHNAAASQSQALNNWATRPTLFRHRNQRRQEKNQIPAEPSQKQPIIPSETEHPPAHVNTEEQVIPQVALAESSGAFQQEAAIESDQQHYELDPQPMIIASGSTQGVPRQIQDQEISPPAKRQKPFIVLEVALAEEEAELAAEAGG</sequence>
<evidence type="ECO:0000313" key="2">
    <source>
        <dbReference type="EMBL" id="KAL3682074.1"/>
    </source>
</evidence>
<evidence type="ECO:0000313" key="3">
    <source>
        <dbReference type="Proteomes" id="UP001633002"/>
    </source>
</evidence>
<organism evidence="2 3">
    <name type="scientific">Riccia sorocarpa</name>
    <dbReference type="NCBI Taxonomy" id="122646"/>
    <lineage>
        <taxon>Eukaryota</taxon>
        <taxon>Viridiplantae</taxon>
        <taxon>Streptophyta</taxon>
        <taxon>Embryophyta</taxon>
        <taxon>Marchantiophyta</taxon>
        <taxon>Marchantiopsida</taxon>
        <taxon>Marchantiidae</taxon>
        <taxon>Marchantiales</taxon>
        <taxon>Ricciaceae</taxon>
        <taxon>Riccia</taxon>
    </lineage>
</organism>
<gene>
    <name evidence="2" type="ORF">R1sor_000096</name>
</gene>
<keyword evidence="3" id="KW-1185">Reference proteome</keyword>
<feature type="compositionally biased region" description="Polar residues" evidence="1">
    <location>
        <begin position="137"/>
        <end position="151"/>
    </location>
</feature>
<dbReference type="Proteomes" id="UP001633002">
    <property type="component" value="Unassembled WGS sequence"/>
</dbReference>
<comment type="caution">
    <text evidence="2">The sequence shown here is derived from an EMBL/GenBank/DDBJ whole genome shotgun (WGS) entry which is preliminary data.</text>
</comment>
<dbReference type="AlphaFoldDB" id="A0ABD3GW50"/>
<feature type="region of interest" description="Disordered" evidence="1">
    <location>
        <begin position="64"/>
        <end position="93"/>
    </location>
</feature>
<reference evidence="2 3" key="1">
    <citation type="submission" date="2024-09" db="EMBL/GenBank/DDBJ databases">
        <title>Chromosome-scale assembly of Riccia sorocarpa.</title>
        <authorList>
            <person name="Paukszto L."/>
        </authorList>
    </citation>
    <scope>NUCLEOTIDE SEQUENCE [LARGE SCALE GENOMIC DNA]</scope>
    <source>
        <strain evidence="2">LP-2024</strain>
        <tissue evidence="2">Aerial parts of the thallus</tissue>
    </source>
</reference>
<evidence type="ECO:0000256" key="1">
    <source>
        <dbReference type="SAM" id="MobiDB-lite"/>
    </source>
</evidence>
<name>A0ABD3GW50_9MARC</name>
<dbReference type="EMBL" id="JBJQOH010000006">
    <property type="protein sequence ID" value="KAL3682074.1"/>
    <property type="molecule type" value="Genomic_DNA"/>
</dbReference>
<protein>
    <submittedName>
        <fullName evidence="2">Uncharacterized protein</fullName>
    </submittedName>
</protein>